<feature type="transmembrane region" description="Helical" evidence="8">
    <location>
        <begin position="119"/>
        <end position="138"/>
    </location>
</feature>
<evidence type="ECO:0000256" key="3">
    <source>
        <dbReference type="ARBA" id="ARBA00022676"/>
    </source>
</evidence>
<feature type="transmembrane region" description="Helical" evidence="8">
    <location>
        <begin position="335"/>
        <end position="354"/>
    </location>
</feature>
<comment type="subcellular location">
    <subcellularLocation>
        <location evidence="1">Cell membrane</location>
        <topology evidence="1">Multi-pass membrane protein</topology>
    </subcellularLocation>
</comment>
<keyword evidence="7 8" id="KW-0472">Membrane</keyword>
<dbReference type="PANTHER" id="PTHR33908:SF11">
    <property type="entry name" value="MEMBRANE PROTEIN"/>
    <property type="match status" value="1"/>
</dbReference>
<feature type="transmembrane region" description="Helical" evidence="8">
    <location>
        <begin position="87"/>
        <end position="107"/>
    </location>
</feature>
<evidence type="ECO:0000256" key="6">
    <source>
        <dbReference type="ARBA" id="ARBA00022989"/>
    </source>
</evidence>
<evidence type="ECO:0000256" key="1">
    <source>
        <dbReference type="ARBA" id="ARBA00004651"/>
    </source>
</evidence>
<feature type="transmembrane region" description="Helical" evidence="8">
    <location>
        <begin position="308"/>
        <end position="326"/>
    </location>
</feature>
<keyword evidence="2" id="KW-1003">Cell membrane</keyword>
<dbReference type="PANTHER" id="PTHR33908">
    <property type="entry name" value="MANNOSYLTRANSFERASE YKCB-RELATED"/>
    <property type="match status" value="1"/>
</dbReference>
<keyword evidence="11" id="KW-1185">Reference proteome</keyword>
<dbReference type="GO" id="GO:0005886">
    <property type="term" value="C:plasma membrane"/>
    <property type="evidence" value="ECO:0007669"/>
    <property type="project" value="UniProtKB-SubCell"/>
</dbReference>
<evidence type="ECO:0000256" key="7">
    <source>
        <dbReference type="ARBA" id="ARBA00023136"/>
    </source>
</evidence>
<protein>
    <submittedName>
        <fullName evidence="10">Glycosyl transferase family 39</fullName>
    </submittedName>
</protein>
<dbReference type="AlphaFoldDB" id="A0A6G9YJH1"/>
<dbReference type="GO" id="GO:0016763">
    <property type="term" value="F:pentosyltransferase activity"/>
    <property type="evidence" value="ECO:0007669"/>
    <property type="project" value="TreeGrafter"/>
</dbReference>
<dbReference type="KEGG" id="nah:F5544_26660"/>
<keyword evidence="3" id="KW-0328">Glycosyltransferase</keyword>
<evidence type="ECO:0000313" key="10">
    <source>
        <dbReference type="EMBL" id="QIS13186.1"/>
    </source>
</evidence>
<feature type="domain" description="Glycosyltransferase RgtA/B/C/D-like" evidence="9">
    <location>
        <begin position="66"/>
        <end position="226"/>
    </location>
</feature>
<keyword evidence="6 8" id="KW-1133">Transmembrane helix</keyword>
<dbReference type="InterPro" id="IPR050297">
    <property type="entry name" value="LipidA_mod_glycosyltrf_83"/>
</dbReference>
<feature type="transmembrane region" description="Helical" evidence="8">
    <location>
        <begin position="182"/>
        <end position="199"/>
    </location>
</feature>
<evidence type="ECO:0000256" key="8">
    <source>
        <dbReference type="SAM" id="Phobius"/>
    </source>
</evidence>
<dbReference type="InterPro" id="IPR038731">
    <property type="entry name" value="RgtA/B/C-like"/>
</dbReference>
<feature type="transmembrane region" description="Helical" evidence="8">
    <location>
        <begin position="285"/>
        <end position="302"/>
    </location>
</feature>
<evidence type="ECO:0000256" key="2">
    <source>
        <dbReference type="ARBA" id="ARBA00022475"/>
    </source>
</evidence>
<evidence type="ECO:0000259" key="9">
    <source>
        <dbReference type="Pfam" id="PF13231"/>
    </source>
</evidence>
<gene>
    <name evidence="10" type="ORF">F5544_26660</name>
</gene>
<reference evidence="10 11" key="1">
    <citation type="journal article" date="2019" name="ACS Chem. Biol.">
        <title>Identification and Mobilization of a Cryptic Antibiotic Biosynthesis Gene Locus from a Human-Pathogenic Nocardia Isolate.</title>
        <authorList>
            <person name="Herisse M."/>
            <person name="Ishida K."/>
            <person name="Porter J.L."/>
            <person name="Howden B."/>
            <person name="Hertweck C."/>
            <person name="Stinear T.P."/>
            <person name="Pidot S.J."/>
        </authorList>
    </citation>
    <scope>NUCLEOTIDE SEQUENCE [LARGE SCALE GENOMIC DNA]</scope>
    <source>
        <strain evidence="10 11">AUSMDU00012717</strain>
    </source>
</reference>
<accession>A0A6G9YJH1</accession>
<dbReference type="GO" id="GO:0009103">
    <property type="term" value="P:lipopolysaccharide biosynthetic process"/>
    <property type="evidence" value="ECO:0007669"/>
    <property type="project" value="UniProtKB-ARBA"/>
</dbReference>
<dbReference type="Proteomes" id="UP000503540">
    <property type="component" value="Chromosome"/>
</dbReference>
<dbReference type="EMBL" id="CP046172">
    <property type="protein sequence ID" value="QIS13186.1"/>
    <property type="molecule type" value="Genomic_DNA"/>
</dbReference>
<feature type="transmembrane region" description="Helical" evidence="8">
    <location>
        <begin position="248"/>
        <end position="278"/>
    </location>
</feature>
<evidence type="ECO:0000256" key="5">
    <source>
        <dbReference type="ARBA" id="ARBA00022692"/>
    </source>
</evidence>
<dbReference type="Pfam" id="PF13231">
    <property type="entry name" value="PMT_2"/>
    <property type="match status" value="1"/>
</dbReference>
<feature type="transmembrane region" description="Helical" evidence="8">
    <location>
        <begin position="21"/>
        <end position="39"/>
    </location>
</feature>
<organism evidence="10 11">
    <name type="scientific">Nocardia arthritidis</name>
    <dbReference type="NCBI Taxonomy" id="228602"/>
    <lineage>
        <taxon>Bacteria</taxon>
        <taxon>Bacillati</taxon>
        <taxon>Actinomycetota</taxon>
        <taxon>Actinomycetes</taxon>
        <taxon>Mycobacteriales</taxon>
        <taxon>Nocardiaceae</taxon>
        <taxon>Nocardia</taxon>
    </lineage>
</organism>
<feature type="transmembrane region" description="Helical" evidence="8">
    <location>
        <begin position="208"/>
        <end position="228"/>
    </location>
</feature>
<evidence type="ECO:0000313" key="11">
    <source>
        <dbReference type="Proteomes" id="UP000503540"/>
    </source>
</evidence>
<proteinExistence type="predicted"/>
<sequence>MTETLEMEAMQGNTATARPPFAYLGVGVLLGLSAVALLFSSGRYGFFGDEMYFIAAGHRLSFGYADQGPVLPLLARLMDALAPGSLVALRLPAVLITLAAIVFSALIAREFGGSRTAQVLAAAAYATSPFLLLQGAQLSTNVIDSALWVPITWLLIRWVRTRHDVLLLLAGVVTAVDMQVKWLIPAFWIAVVLSVLACGPRELLGRPLLWAGGAITLAATAPTLVWQARHGWPQLGMTAQVAAEQSEIGGRILFVPIALIAAGGLGVFLLVTGLIALFRWEPLRPYRFLAPVQLLVVVAFLASNGRPYYVMGCYAAVMAAGAVWWTRKPARWRRIFSIALTVTSAAFVVFSLPLKPESELRQPDSDQAAGLQIGLYGKFGWPELRDATAAAYSALPAADREHAVIITGNYWQASALDVQRGRYGLPAIYSPNRGFGYFGTPPDTATTVLWVGGSQDDLRKHFDSVTPIGRVDSRLGFPDVTRDVTIWRCDRPHTPWSTAWPGMLNLG</sequence>
<keyword evidence="5 8" id="KW-0812">Transmembrane</keyword>
<keyword evidence="4 10" id="KW-0808">Transferase</keyword>
<name>A0A6G9YJH1_9NOCA</name>
<evidence type="ECO:0000256" key="4">
    <source>
        <dbReference type="ARBA" id="ARBA00022679"/>
    </source>
</evidence>